<reference evidence="1" key="2">
    <citation type="journal article" date="2015" name="Fish Shellfish Immunol.">
        <title>Early steps in the European eel (Anguilla anguilla)-Vibrio vulnificus interaction in the gills: Role of the RtxA13 toxin.</title>
        <authorList>
            <person name="Callol A."/>
            <person name="Pajuelo D."/>
            <person name="Ebbesson L."/>
            <person name="Teles M."/>
            <person name="MacKenzie S."/>
            <person name="Amaro C."/>
        </authorList>
    </citation>
    <scope>NUCLEOTIDE SEQUENCE</scope>
</reference>
<sequence>MLMHCAIAYAAIPWLVLFLVL</sequence>
<reference evidence="1" key="1">
    <citation type="submission" date="2014-11" db="EMBL/GenBank/DDBJ databases">
        <authorList>
            <person name="Amaro Gonzalez C."/>
        </authorList>
    </citation>
    <scope>NUCLEOTIDE SEQUENCE</scope>
</reference>
<accession>A0A0E9TZ35</accession>
<protein>
    <submittedName>
        <fullName evidence="1">Uncharacterized protein</fullName>
    </submittedName>
</protein>
<evidence type="ECO:0000313" key="1">
    <source>
        <dbReference type="EMBL" id="JAH58924.1"/>
    </source>
</evidence>
<organism evidence="1">
    <name type="scientific">Anguilla anguilla</name>
    <name type="common">European freshwater eel</name>
    <name type="synonym">Muraena anguilla</name>
    <dbReference type="NCBI Taxonomy" id="7936"/>
    <lineage>
        <taxon>Eukaryota</taxon>
        <taxon>Metazoa</taxon>
        <taxon>Chordata</taxon>
        <taxon>Craniata</taxon>
        <taxon>Vertebrata</taxon>
        <taxon>Euteleostomi</taxon>
        <taxon>Actinopterygii</taxon>
        <taxon>Neopterygii</taxon>
        <taxon>Teleostei</taxon>
        <taxon>Anguilliformes</taxon>
        <taxon>Anguillidae</taxon>
        <taxon>Anguilla</taxon>
    </lineage>
</organism>
<name>A0A0E9TZ35_ANGAN</name>
<dbReference type="AlphaFoldDB" id="A0A0E9TZ35"/>
<dbReference type="EMBL" id="GBXM01049653">
    <property type="protein sequence ID" value="JAH58924.1"/>
    <property type="molecule type" value="Transcribed_RNA"/>
</dbReference>
<proteinExistence type="predicted"/>